<keyword evidence="3" id="KW-0690">Ribosome biogenesis</keyword>
<dbReference type="GO" id="GO:0030515">
    <property type="term" value="F:snoRNA binding"/>
    <property type="evidence" value="ECO:0007669"/>
    <property type="project" value="InterPro"/>
</dbReference>
<dbReference type="Proteomes" id="UP000613401">
    <property type="component" value="Unassembled WGS sequence"/>
</dbReference>
<proteinExistence type="inferred from homology"/>
<dbReference type="AlphaFoldDB" id="A0A8H4C9X9"/>
<dbReference type="PANTHER" id="PTHR10894">
    <property type="entry name" value="NUCLEOLAR PROTEIN 5 NUCLEOLAR PROTEIN NOP5 NOP58"/>
    <property type="match status" value="1"/>
</dbReference>
<feature type="domain" description="Nop" evidence="7">
    <location>
        <begin position="326"/>
        <end position="444"/>
    </location>
</feature>
<evidence type="ECO:0000256" key="4">
    <source>
        <dbReference type="ARBA" id="ARBA00023242"/>
    </source>
</evidence>
<dbReference type="InterPro" id="IPR012974">
    <property type="entry name" value="NOP58/56_N"/>
</dbReference>
<dbReference type="InterPro" id="IPR012976">
    <property type="entry name" value="NOSIC"/>
</dbReference>
<dbReference type="Pfam" id="PF01798">
    <property type="entry name" value="Nop"/>
    <property type="match status" value="1"/>
</dbReference>
<dbReference type="PANTHER" id="PTHR10894:SF0">
    <property type="entry name" value="NUCLEOLAR PROTEIN 56"/>
    <property type="match status" value="1"/>
</dbReference>
<evidence type="ECO:0000256" key="5">
    <source>
        <dbReference type="ARBA" id="ARBA00040742"/>
    </source>
</evidence>
<dbReference type="InterPro" id="IPR002687">
    <property type="entry name" value="Nop_dom"/>
</dbReference>
<keyword evidence="9" id="KW-1185">Reference proteome</keyword>
<dbReference type="PROSITE" id="PS51358">
    <property type="entry name" value="NOP"/>
    <property type="match status" value="1"/>
</dbReference>
<evidence type="ECO:0000313" key="9">
    <source>
        <dbReference type="Proteomes" id="UP000613401"/>
    </source>
</evidence>
<accession>A0A8H4C9X9</accession>
<dbReference type="RefSeq" id="XP_045259034.1">
    <property type="nucleotide sequence ID" value="XM_045409999.1"/>
</dbReference>
<dbReference type="InterPro" id="IPR042239">
    <property type="entry name" value="Nop_C"/>
</dbReference>
<name>A0A8H4C9X9_COLGL</name>
<evidence type="ECO:0000256" key="6">
    <source>
        <dbReference type="SAM" id="MobiDB-lite"/>
    </source>
</evidence>
<dbReference type="InterPro" id="IPR045056">
    <property type="entry name" value="Nop56/Nop58"/>
</dbReference>
<dbReference type="SUPFAM" id="SSF89124">
    <property type="entry name" value="Nop domain"/>
    <property type="match status" value="1"/>
</dbReference>
<organism evidence="8 9">
    <name type="scientific">Colletotrichum gloeosporioides</name>
    <name type="common">Anthracnose fungus</name>
    <name type="synonym">Glomerella cingulata</name>
    <dbReference type="NCBI Taxonomy" id="474922"/>
    <lineage>
        <taxon>Eukaryota</taxon>
        <taxon>Fungi</taxon>
        <taxon>Dikarya</taxon>
        <taxon>Ascomycota</taxon>
        <taxon>Pezizomycotina</taxon>
        <taxon>Sordariomycetes</taxon>
        <taxon>Hypocreomycetidae</taxon>
        <taxon>Glomerellales</taxon>
        <taxon>Glomerellaceae</taxon>
        <taxon>Colletotrichum</taxon>
        <taxon>Colletotrichum gloeosporioides species complex</taxon>
    </lineage>
</organism>
<dbReference type="GO" id="GO:0032040">
    <property type="term" value="C:small-subunit processome"/>
    <property type="evidence" value="ECO:0007669"/>
    <property type="project" value="InterPro"/>
</dbReference>
<protein>
    <recommendedName>
        <fullName evidence="5">Nucleolar protein 56</fullName>
    </recommendedName>
</protein>
<dbReference type="Gene3D" id="1.10.287.4070">
    <property type="match status" value="1"/>
</dbReference>
<gene>
    <name evidence="8" type="ORF">GCG54_00010067</name>
</gene>
<evidence type="ECO:0000313" key="8">
    <source>
        <dbReference type="EMBL" id="KAF3799874.1"/>
    </source>
</evidence>
<comment type="subcellular location">
    <subcellularLocation>
        <location evidence="1">Nucleus</location>
        <location evidence="1">Nucleolus</location>
    </subcellularLocation>
</comment>
<evidence type="ECO:0000259" key="7">
    <source>
        <dbReference type="PROSITE" id="PS51358"/>
    </source>
</evidence>
<sequence length="538" mass="59325">MAQAVNYLLYEAPMGYGVFHVENQPDSIGLRQKEAQETISDLARFGKMVKLVNFTPFEYGTPFARVLPETQEANTRFPPNSTGKQALDEINHISEGLMSDHLKSVLELNLPQTSGKKSKVTLAVAEKNLASVIKSTFSGVDCETSETSEVAGDLLRGVRLHADKLLKGLQTGDSTAAGLGLGHSYSRAKVKFSTTKNDNHVIQASATVEFQDKGVNQFFMRVREWYGWHFPELVKIVSDNLTYAKLVLLIGDKATLNDDRLHDIAAVVEEDGEKAQAIIDAAKVSMGLTITPADLEIVKGFAEAVVQQAEARRATANYLDKKMSVVAPNLQTLIGTPVAARLISHAGSLTALSKYPASTLQILGAEKALFRALKTKSNTPKYGLIYHSSFIGKASVKNKGRISRYLANKCSIASRIDNYTENPTTKFGEALRQQVEDRLEFYATGKKPAKNADVMASVLEQVEGDLDLDDAEMVDAAAEEIKKEKKEKKDKKEKSKDKKEKKEKKRKRDSEVAPAVEEEPEKADGEKKKKKKKKSKDE</sequence>
<reference evidence="8" key="1">
    <citation type="journal article" date="2020" name="Phytopathology">
        <title>Genome sequence and comparative analysis of Colletotrichum gloeosporioides isolated from Liriodendron leaves.</title>
        <authorList>
            <person name="Fu F.F."/>
            <person name="Hao Z."/>
            <person name="Wang P."/>
            <person name="Lu Y."/>
            <person name="Xue L.J."/>
            <person name="Wei G."/>
            <person name="Tian Y."/>
            <person name="Baishi H."/>
            <person name="Xu H."/>
            <person name="Shi J."/>
            <person name="Cheng T."/>
            <person name="Wang G."/>
            <person name="Yi Y."/>
            <person name="Chen J."/>
        </authorList>
    </citation>
    <scope>NUCLEOTIDE SEQUENCE</scope>
    <source>
        <strain evidence="8">Lc1</strain>
    </source>
</reference>
<dbReference type="Pfam" id="PF08156">
    <property type="entry name" value="NOP5NT"/>
    <property type="match status" value="1"/>
</dbReference>
<evidence type="ECO:0000256" key="3">
    <source>
        <dbReference type="ARBA" id="ARBA00022517"/>
    </source>
</evidence>
<dbReference type="Gene3D" id="1.10.246.90">
    <property type="entry name" value="Nop domain"/>
    <property type="match status" value="1"/>
</dbReference>
<dbReference type="GO" id="GO:0042254">
    <property type="term" value="P:ribosome biogenesis"/>
    <property type="evidence" value="ECO:0007669"/>
    <property type="project" value="UniProtKB-KW"/>
</dbReference>
<feature type="region of interest" description="Disordered" evidence="6">
    <location>
        <begin position="482"/>
        <end position="538"/>
    </location>
</feature>
<dbReference type="GeneID" id="69017199"/>
<evidence type="ECO:0000256" key="2">
    <source>
        <dbReference type="ARBA" id="ARBA00009211"/>
    </source>
</evidence>
<comment type="caution">
    <text evidence="8">The sequence shown here is derived from an EMBL/GenBank/DDBJ whole genome shotgun (WGS) entry which is preliminary data.</text>
</comment>
<reference evidence="8" key="2">
    <citation type="submission" date="2020-03" db="EMBL/GenBank/DDBJ databases">
        <authorList>
            <person name="Fu F.-F."/>
            <person name="Chen J."/>
        </authorList>
    </citation>
    <scope>NUCLEOTIDE SEQUENCE</scope>
    <source>
        <strain evidence="8">Lc1</strain>
    </source>
</reference>
<feature type="compositionally biased region" description="Basic and acidic residues" evidence="6">
    <location>
        <begin position="490"/>
        <end position="500"/>
    </location>
</feature>
<dbReference type="FunFam" id="1.10.246.90:FF:000001">
    <property type="entry name" value="Nucleolar protein 56"/>
    <property type="match status" value="1"/>
</dbReference>
<feature type="compositionally biased region" description="Basic residues" evidence="6">
    <location>
        <begin position="528"/>
        <end position="538"/>
    </location>
</feature>
<dbReference type="EMBL" id="WVTB01000082">
    <property type="protein sequence ID" value="KAF3799874.1"/>
    <property type="molecule type" value="Genomic_DNA"/>
</dbReference>
<dbReference type="GO" id="GO:0031428">
    <property type="term" value="C:box C/D methylation guide snoRNP complex"/>
    <property type="evidence" value="ECO:0007669"/>
    <property type="project" value="InterPro"/>
</dbReference>
<comment type="similarity">
    <text evidence="2">Belongs to the NOP5/NOP56 family.</text>
</comment>
<dbReference type="SMART" id="SM00931">
    <property type="entry name" value="NOSIC"/>
    <property type="match status" value="1"/>
</dbReference>
<keyword evidence="4" id="KW-0539">Nucleus</keyword>
<dbReference type="InterPro" id="IPR036070">
    <property type="entry name" value="Nop_dom_sf"/>
</dbReference>
<evidence type="ECO:0000256" key="1">
    <source>
        <dbReference type="ARBA" id="ARBA00004604"/>
    </source>
</evidence>